<dbReference type="AlphaFoldDB" id="A0AAP0BGI2"/>
<evidence type="ECO:0000256" key="3">
    <source>
        <dbReference type="ARBA" id="ARBA00023274"/>
    </source>
</evidence>
<dbReference type="GO" id="GO:0005840">
    <property type="term" value="C:ribosome"/>
    <property type="evidence" value="ECO:0007669"/>
    <property type="project" value="UniProtKB-KW"/>
</dbReference>
<reference evidence="6 7" key="1">
    <citation type="journal article" date="2022" name="Nat. Plants">
        <title>Genomes of leafy and leafless Platanthera orchids illuminate the evolution of mycoheterotrophy.</title>
        <authorList>
            <person name="Li M.H."/>
            <person name="Liu K.W."/>
            <person name="Li Z."/>
            <person name="Lu H.C."/>
            <person name="Ye Q.L."/>
            <person name="Zhang D."/>
            <person name="Wang J.Y."/>
            <person name="Li Y.F."/>
            <person name="Zhong Z.M."/>
            <person name="Liu X."/>
            <person name="Yu X."/>
            <person name="Liu D.K."/>
            <person name="Tu X.D."/>
            <person name="Liu B."/>
            <person name="Hao Y."/>
            <person name="Liao X.Y."/>
            <person name="Jiang Y.T."/>
            <person name="Sun W.H."/>
            <person name="Chen J."/>
            <person name="Chen Y.Q."/>
            <person name="Ai Y."/>
            <person name="Zhai J.W."/>
            <person name="Wu S.S."/>
            <person name="Zhou Z."/>
            <person name="Hsiao Y.Y."/>
            <person name="Wu W.L."/>
            <person name="Chen Y.Y."/>
            <person name="Lin Y.F."/>
            <person name="Hsu J.L."/>
            <person name="Li C.Y."/>
            <person name="Wang Z.W."/>
            <person name="Zhao X."/>
            <person name="Zhong W.Y."/>
            <person name="Ma X.K."/>
            <person name="Ma L."/>
            <person name="Huang J."/>
            <person name="Chen G.Z."/>
            <person name="Huang M.Z."/>
            <person name="Huang L."/>
            <person name="Peng D.H."/>
            <person name="Luo Y.B."/>
            <person name="Zou S.Q."/>
            <person name="Chen S.P."/>
            <person name="Lan S."/>
            <person name="Tsai W.C."/>
            <person name="Van de Peer Y."/>
            <person name="Liu Z.J."/>
        </authorList>
    </citation>
    <scope>NUCLEOTIDE SEQUENCE [LARGE SCALE GENOMIC DNA]</scope>
    <source>
        <strain evidence="6">Lor287</strain>
    </source>
</reference>
<dbReference type="InterPro" id="IPR029004">
    <property type="entry name" value="Ribosomal_eL28/Mak16"/>
</dbReference>
<feature type="transmembrane region" description="Helical" evidence="4">
    <location>
        <begin position="75"/>
        <end position="95"/>
    </location>
</feature>
<proteinExistence type="inferred from homology"/>
<feature type="transmembrane region" description="Helical" evidence="4">
    <location>
        <begin position="45"/>
        <end position="63"/>
    </location>
</feature>
<organism evidence="6 7">
    <name type="scientific">Platanthera zijinensis</name>
    <dbReference type="NCBI Taxonomy" id="2320716"/>
    <lineage>
        <taxon>Eukaryota</taxon>
        <taxon>Viridiplantae</taxon>
        <taxon>Streptophyta</taxon>
        <taxon>Embryophyta</taxon>
        <taxon>Tracheophyta</taxon>
        <taxon>Spermatophyta</taxon>
        <taxon>Magnoliopsida</taxon>
        <taxon>Liliopsida</taxon>
        <taxon>Asparagales</taxon>
        <taxon>Orchidaceae</taxon>
        <taxon>Orchidoideae</taxon>
        <taxon>Orchideae</taxon>
        <taxon>Orchidinae</taxon>
        <taxon>Platanthera</taxon>
    </lineage>
</organism>
<keyword evidence="3" id="KW-0687">Ribonucleoprotein</keyword>
<dbReference type="GO" id="GO:0003735">
    <property type="term" value="F:structural constituent of ribosome"/>
    <property type="evidence" value="ECO:0007669"/>
    <property type="project" value="InterPro"/>
</dbReference>
<evidence type="ECO:0000259" key="5">
    <source>
        <dbReference type="Pfam" id="PF01778"/>
    </source>
</evidence>
<keyword evidence="2 6" id="KW-0689">Ribosomal protein</keyword>
<comment type="similarity">
    <text evidence="1">Belongs to the eukaryotic ribosomal protein eL28 family.</text>
</comment>
<dbReference type="GO" id="GO:1990904">
    <property type="term" value="C:ribonucleoprotein complex"/>
    <property type="evidence" value="ECO:0007669"/>
    <property type="project" value="UniProtKB-KW"/>
</dbReference>
<dbReference type="Gene3D" id="3.30.390.110">
    <property type="match status" value="1"/>
</dbReference>
<keyword evidence="4" id="KW-1133">Transmembrane helix</keyword>
<dbReference type="Pfam" id="PF01778">
    <property type="entry name" value="Ribosomal_L28e"/>
    <property type="match status" value="1"/>
</dbReference>
<dbReference type="GO" id="GO:0006412">
    <property type="term" value="P:translation"/>
    <property type="evidence" value="ECO:0007669"/>
    <property type="project" value="InterPro"/>
</dbReference>
<evidence type="ECO:0000256" key="4">
    <source>
        <dbReference type="SAM" id="Phobius"/>
    </source>
</evidence>
<dbReference type="Proteomes" id="UP001418222">
    <property type="component" value="Unassembled WGS sequence"/>
</dbReference>
<evidence type="ECO:0000313" key="6">
    <source>
        <dbReference type="EMBL" id="KAK8936561.1"/>
    </source>
</evidence>
<keyword evidence="4" id="KW-0812">Transmembrane</keyword>
<dbReference type="PANTHER" id="PTHR10544">
    <property type="entry name" value="60S RIBOSOMAL PROTEIN L28"/>
    <property type="match status" value="1"/>
</dbReference>
<comment type="caution">
    <text evidence="6">The sequence shown here is derived from an EMBL/GenBank/DDBJ whole genome shotgun (WGS) entry which is preliminary data.</text>
</comment>
<dbReference type="InterPro" id="IPR002672">
    <property type="entry name" value="Ribosomal_eL28"/>
</dbReference>
<sequence>MATIPDVLIWEIVSKNNAFLVKQFGKGNSKMDFSKEKNNLFNVHLFKYFGFIDLIFGNARSLYQWRGIHSSRKNFWQAGLLSIGYYNICTLIIYICY</sequence>
<dbReference type="EMBL" id="JBBWWQ010000010">
    <property type="protein sequence ID" value="KAK8936561.1"/>
    <property type="molecule type" value="Genomic_DNA"/>
</dbReference>
<keyword evidence="4" id="KW-0472">Membrane</keyword>
<accession>A0AAP0BGI2</accession>
<feature type="domain" description="Ribosomal eL28/Mak16" evidence="5">
    <location>
        <begin position="8"/>
        <end position="52"/>
    </location>
</feature>
<evidence type="ECO:0000313" key="7">
    <source>
        <dbReference type="Proteomes" id="UP001418222"/>
    </source>
</evidence>
<protein>
    <submittedName>
        <fullName evidence="6">60S ribosomal protein L28-1</fullName>
    </submittedName>
</protein>
<keyword evidence="7" id="KW-1185">Reference proteome</keyword>
<name>A0AAP0BGI2_9ASPA</name>
<evidence type="ECO:0000256" key="2">
    <source>
        <dbReference type="ARBA" id="ARBA00022980"/>
    </source>
</evidence>
<evidence type="ECO:0000256" key="1">
    <source>
        <dbReference type="ARBA" id="ARBA00007926"/>
    </source>
</evidence>
<gene>
    <name evidence="6" type="primary">RPL28A</name>
    <name evidence="6" type="ORF">KSP39_PZI012628</name>
</gene>